<protein>
    <submittedName>
        <fullName evidence="1">Uncharacterized protein</fullName>
    </submittedName>
</protein>
<sequence length="170" mass="19821">MDSLTLLSPMECQKRICCDMRVLGYADWKDCLMQTIKLSQPWARICGGAEVPLLTYLHKEAEVNGTSFERCIVNTFLSRGYVLEELEVEFTNPEQVKWGRSIWQKDYPYPDKMDEDDDPRCSPQLYYAKFRTEHSGEQTFCLYSTQMFMSGGILIHKTVVFHKVVFPPPR</sequence>
<dbReference type="Proteomes" id="UP000034696">
    <property type="component" value="Unassembled WGS sequence"/>
</dbReference>
<organism evidence="1 2">
    <name type="scientific">Candidatus Giovannonibacteria bacterium GW2011_GWA2_45_21</name>
    <dbReference type="NCBI Taxonomy" id="1618649"/>
    <lineage>
        <taxon>Bacteria</taxon>
        <taxon>Candidatus Giovannoniibacteriota</taxon>
    </lineage>
</organism>
<name>A0A0G1M3W6_9BACT</name>
<evidence type="ECO:0000313" key="2">
    <source>
        <dbReference type="Proteomes" id="UP000034696"/>
    </source>
</evidence>
<proteinExistence type="predicted"/>
<dbReference type="AlphaFoldDB" id="A0A0G1M3W6"/>
<dbReference type="EMBL" id="LCKT01000048">
    <property type="protein sequence ID" value="KKU02914.1"/>
    <property type="molecule type" value="Genomic_DNA"/>
</dbReference>
<accession>A0A0G1M3W6</accession>
<comment type="caution">
    <text evidence="1">The sequence shown here is derived from an EMBL/GenBank/DDBJ whole genome shotgun (WGS) entry which is preliminary data.</text>
</comment>
<evidence type="ECO:0000313" key="1">
    <source>
        <dbReference type="EMBL" id="KKU02914.1"/>
    </source>
</evidence>
<reference evidence="1 2" key="1">
    <citation type="journal article" date="2015" name="Nature">
        <title>rRNA introns, odd ribosomes, and small enigmatic genomes across a large radiation of phyla.</title>
        <authorList>
            <person name="Brown C.T."/>
            <person name="Hug L.A."/>
            <person name="Thomas B.C."/>
            <person name="Sharon I."/>
            <person name="Castelle C.J."/>
            <person name="Singh A."/>
            <person name="Wilkins M.J."/>
            <person name="Williams K.H."/>
            <person name="Banfield J.F."/>
        </authorList>
    </citation>
    <scope>NUCLEOTIDE SEQUENCE [LARGE SCALE GENOMIC DNA]</scope>
</reference>
<gene>
    <name evidence="1" type="ORF">UX06_C0048G0006</name>
</gene>